<dbReference type="PANTHER" id="PTHR35004">
    <property type="entry name" value="TRANSPOSASE RV3428C-RELATED"/>
    <property type="match status" value="1"/>
</dbReference>
<proteinExistence type="predicted"/>
<dbReference type="EMBL" id="QNRQ01000045">
    <property type="protein sequence ID" value="RBP32430.1"/>
    <property type="molecule type" value="Genomic_DNA"/>
</dbReference>
<name>A0A366GWH1_9BURK</name>
<evidence type="ECO:0008006" key="3">
    <source>
        <dbReference type="Google" id="ProtNLM"/>
    </source>
</evidence>
<comment type="caution">
    <text evidence="1">The sequence shown here is derived from an EMBL/GenBank/DDBJ whole genome shotgun (WGS) entry which is preliminary data.</text>
</comment>
<reference evidence="1 2" key="1">
    <citation type="submission" date="2018-06" db="EMBL/GenBank/DDBJ databases">
        <title>Genomic Encyclopedia of Type Strains, Phase IV (KMG-IV): sequencing the most valuable type-strain genomes for metagenomic binning, comparative biology and taxonomic classification.</title>
        <authorList>
            <person name="Goeker M."/>
        </authorList>
    </citation>
    <scope>NUCLEOTIDE SEQUENCE [LARGE SCALE GENOMIC DNA]</scope>
    <source>
        <strain evidence="1 2">DSM 25520</strain>
    </source>
</reference>
<gene>
    <name evidence="1" type="ORF">DFR37_1451</name>
</gene>
<protein>
    <recommendedName>
        <fullName evidence="3">Integrase-like protein</fullName>
    </recommendedName>
</protein>
<dbReference type="AlphaFoldDB" id="A0A366GWH1"/>
<evidence type="ECO:0000313" key="2">
    <source>
        <dbReference type="Proteomes" id="UP000253628"/>
    </source>
</evidence>
<keyword evidence="2" id="KW-1185">Reference proteome</keyword>
<feature type="non-terminal residue" evidence="1">
    <location>
        <position position="1"/>
    </location>
</feature>
<sequence length="324" mass="36767">TTHYVVLDNLKEGVLAPDLYEPELNPVYAMVLRHYGVVADPARVRDPNRKGTVEHAIGHTQATALKGKRFESLEEQNAFLEHWETRWAAPRIHGSTRRQVEAMYQEERPHLQALPISGVQYFKEAQRTVCDDTCIRVDHSSYAARPARIGSRVLVRLFDHYLEIRELGTQALIRTHARVDRPGTVVLPDEERLFNPSRETRALLRQAQEIGVAAHQLCQTLFAAEGRVGQRKLWGIVGLAKRYPSRLVEQACQRALDEGIQSYKRIKALTEQLTTQALEQLNTPAQTEPVLTQQHPLIRDGQDYADLFTLGAQQSASLPLFNED</sequence>
<accession>A0A366GWH1</accession>
<organism evidence="1 2">
    <name type="scientific">Eoetvoesiella caeni</name>
    <dbReference type="NCBI Taxonomy" id="645616"/>
    <lineage>
        <taxon>Bacteria</taxon>
        <taxon>Pseudomonadati</taxon>
        <taxon>Pseudomonadota</taxon>
        <taxon>Betaproteobacteria</taxon>
        <taxon>Burkholderiales</taxon>
        <taxon>Alcaligenaceae</taxon>
        <taxon>Eoetvoesiella</taxon>
    </lineage>
</organism>
<evidence type="ECO:0000313" key="1">
    <source>
        <dbReference type="EMBL" id="RBP32430.1"/>
    </source>
</evidence>
<dbReference type="Proteomes" id="UP000253628">
    <property type="component" value="Unassembled WGS sequence"/>
</dbReference>